<dbReference type="InterPro" id="IPR017853">
    <property type="entry name" value="GH"/>
</dbReference>
<dbReference type="AlphaFoldDB" id="A0AAX3VSC5"/>
<accession>A0AAX3VSC5</accession>
<dbReference type="PANTHER" id="PTHR10357">
    <property type="entry name" value="ALPHA-AMYLASE FAMILY MEMBER"/>
    <property type="match status" value="1"/>
</dbReference>
<comment type="similarity">
    <text evidence="1">Belongs to the glycosyl hydrolase 13 family.</text>
</comment>
<evidence type="ECO:0000259" key="4">
    <source>
        <dbReference type="SMART" id="SM00642"/>
    </source>
</evidence>
<dbReference type="NCBIfam" id="NF008183">
    <property type="entry name" value="PRK10933.1"/>
    <property type="match status" value="1"/>
</dbReference>
<dbReference type="Pfam" id="PF00128">
    <property type="entry name" value="Alpha-amylase"/>
    <property type="match status" value="1"/>
</dbReference>
<dbReference type="SMART" id="SM00642">
    <property type="entry name" value="Aamy"/>
    <property type="match status" value="1"/>
</dbReference>
<name>A0AAX3VSC5_AERSA</name>
<dbReference type="GO" id="GO:0009313">
    <property type="term" value="P:oligosaccharide catabolic process"/>
    <property type="evidence" value="ECO:0007669"/>
    <property type="project" value="TreeGrafter"/>
</dbReference>
<keyword evidence="3" id="KW-0326">Glycosidase</keyword>
<dbReference type="InterPro" id="IPR006047">
    <property type="entry name" value="GH13_cat_dom"/>
</dbReference>
<dbReference type="FunFam" id="3.20.20.80:FF:000064">
    <property type="entry name" value="Oligo-1,6-glucosidase"/>
    <property type="match status" value="1"/>
</dbReference>
<dbReference type="Gene3D" id="2.60.40.1180">
    <property type="entry name" value="Golgi alpha-mannosidase II"/>
    <property type="match status" value="1"/>
</dbReference>
<feature type="domain" description="Glycosyl hydrolase family 13 catalytic" evidence="4">
    <location>
        <begin position="11"/>
        <end position="394"/>
    </location>
</feature>
<gene>
    <name evidence="5" type="ORF">QLQ87_20505</name>
</gene>
<dbReference type="CDD" id="cd11333">
    <property type="entry name" value="AmyAc_SI_OligoGlu_DGase"/>
    <property type="match status" value="1"/>
</dbReference>
<dbReference type="GO" id="GO:0004556">
    <property type="term" value="F:alpha-amylase activity"/>
    <property type="evidence" value="ECO:0007669"/>
    <property type="project" value="TreeGrafter"/>
</dbReference>
<organism evidence="5 6">
    <name type="scientific">Aeromonas salmonicida</name>
    <dbReference type="NCBI Taxonomy" id="645"/>
    <lineage>
        <taxon>Bacteria</taxon>
        <taxon>Pseudomonadati</taxon>
        <taxon>Pseudomonadota</taxon>
        <taxon>Gammaproteobacteria</taxon>
        <taxon>Aeromonadales</taxon>
        <taxon>Aeromonadaceae</taxon>
        <taxon>Aeromonas</taxon>
    </lineage>
</organism>
<dbReference type="InterPro" id="IPR045857">
    <property type="entry name" value="O16G_dom_2"/>
</dbReference>
<dbReference type="Gene3D" id="3.90.400.10">
    <property type="entry name" value="Oligo-1,6-glucosidase, Domain 2"/>
    <property type="match status" value="1"/>
</dbReference>
<evidence type="ECO:0000313" key="5">
    <source>
        <dbReference type="EMBL" id="WHF36462.1"/>
    </source>
</evidence>
<sequence length="535" mass="60473">MTPLDNCVIYQIYPMSFQDSNGDGMGDIPGICQRLDYLAELGVDMLWLTPVYCSPKRDNGYDVADYRHIDPAFGTLTDMEQLIAKAAERGMGIMMDIVANHTSTEHEWFLRALAGDASYQAYYVFRDKAFVDTHPVQSIFGGSGWQYVPALDSYYLHNFDVSQADLDWDNPAVRAEMAEVINFWLAKGIKGFRFDVIDMVSKEWSPLAMSNGPRLHDYIRELNGASFGNKGIITVGETWGADLAHMQHYSNPNGSEFSMVFNFEHLGLGQDKWSSHFDPLTFKRSMARHQQGLHGRGWNSLFLGNHDLPRAVSRFGDDRPEWRELSGKLWALVLHMMQGTPFIYQGEELGMTNRHWQTDELRDVEAIHYSASQPGLAPAELSRRLDAIGRDNARTPMQWDASQHAGFSTAAPWIAVNENHVEINAAGQLARTNSLFHHYRQLIALRKSHPVIRHGDFELLDGDDPQRVSYRRRWRDPATGKTHTLLLLANLTAGTLPMPHLDLVERGATLLMGNYPDAPTTTFAPYQAAVWLMLA</sequence>
<dbReference type="SUPFAM" id="SSF51445">
    <property type="entry name" value="(Trans)glycosidases"/>
    <property type="match status" value="1"/>
</dbReference>
<dbReference type="SUPFAM" id="SSF51011">
    <property type="entry name" value="Glycosyl hydrolase domain"/>
    <property type="match status" value="1"/>
</dbReference>
<evidence type="ECO:0000256" key="3">
    <source>
        <dbReference type="ARBA" id="ARBA00023295"/>
    </source>
</evidence>
<dbReference type="Gene3D" id="3.20.20.80">
    <property type="entry name" value="Glycosidases"/>
    <property type="match status" value="1"/>
</dbReference>
<protein>
    <submittedName>
        <fullName evidence="5">Alpha-glucosidase</fullName>
    </submittedName>
</protein>
<evidence type="ECO:0000256" key="1">
    <source>
        <dbReference type="ARBA" id="ARBA00008061"/>
    </source>
</evidence>
<evidence type="ECO:0000313" key="6">
    <source>
        <dbReference type="Proteomes" id="UP001239426"/>
    </source>
</evidence>
<dbReference type="EMBL" id="CP124841">
    <property type="protein sequence ID" value="WHF36462.1"/>
    <property type="molecule type" value="Genomic_DNA"/>
</dbReference>
<dbReference type="InterPro" id="IPR013780">
    <property type="entry name" value="Glyco_hydro_b"/>
</dbReference>
<dbReference type="PANTHER" id="PTHR10357:SF179">
    <property type="entry name" value="NEUTRAL AND BASIC AMINO ACID TRANSPORT PROTEIN RBAT"/>
    <property type="match status" value="1"/>
</dbReference>
<dbReference type="Proteomes" id="UP001239426">
    <property type="component" value="Chromosome"/>
</dbReference>
<keyword evidence="2" id="KW-0378">Hydrolase</keyword>
<proteinExistence type="inferred from homology"/>
<evidence type="ECO:0000256" key="2">
    <source>
        <dbReference type="ARBA" id="ARBA00022801"/>
    </source>
</evidence>
<dbReference type="RefSeq" id="WP_282683792.1">
    <property type="nucleotide sequence ID" value="NZ_CP124841.1"/>
</dbReference>
<reference evidence="5" key="1">
    <citation type="submission" date="2023-05" db="EMBL/GenBank/DDBJ databases">
        <title>Aeromonas salmonicida 57, complete genome.</title>
        <authorList>
            <person name="Shao L."/>
        </authorList>
    </citation>
    <scope>NUCLEOTIDE SEQUENCE</scope>
    <source>
        <strain evidence="5">57</strain>
    </source>
</reference>